<dbReference type="SMART" id="SM00267">
    <property type="entry name" value="GGDEF"/>
    <property type="match status" value="1"/>
</dbReference>
<evidence type="ECO:0000259" key="4">
    <source>
        <dbReference type="PROSITE" id="PS50883"/>
    </source>
</evidence>
<evidence type="ECO:0000259" key="2">
    <source>
        <dbReference type="PROSITE" id="PS50112"/>
    </source>
</evidence>
<dbReference type="PANTHER" id="PTHR44757">
    <property type="entry name" value="DIGUANYLATE CYCLASE DGCP"/>
    <property type="match status" value="1"/>
</dbReference>
<dbReference type="InterPro" id="IPR001633">
    <property type="entry name" value="EAL_dom"/>
</dbReference>
<dbReference type="InterPro" id="IPR035965">
    <property type="entry name" value="PAS-like_dom_sf"/>
</dbReference>
<dbReference type="GO" id="GO:0006355">
    <property type="term" value="P:regulation of DNA-templated transcription"/>
    <property type="evidence" value="ECO:0007669"/>
    <property type="project" value="InterPro"/>
</dbReference>
<evidence type="ECO:0000313" key="6">
    <source>
        <dbReference type="EMBL" id="MBB4763435.1"/>
    </source>
</evidence>
<accession>A0A7W7HZ34</accession>
<gene>
    <name evidence="6" type="ORF">BJ971_003991</name>
</gene>
<dbReference type="SUPFAM" id="SSF55073">
    <property type="entry name" value="Nucleotide cyclase"/>
    <property type="match status" value="1"/>
</dbReference>
<dbReference type="Gene3D" id="3.30.450.20">
    <property type="entry name" value="PAS domain"/>
    <property type="match status" value="1"/>
</dbReference>
<dbReference type="PROSITE" id="PS50883">
    <property type="entry name" value="EAL"/>
    <property type="match status" value="1"/>
</dbReference>
<dbReference type="InterPro" id="IPR000014">
    <property type="entry name" value="PAS"/>
</dbReference>
<dbReference type="CDD" id="cd01948">
    <property type="entry name" value="EAL"/>
    <property type="match status" value="1"/>
</dbReference>
<protein>
    <submittedName>
        <fullName evidence="6">Diguanylate cyclase (GGDEF)-like protein/PAS domain S-box-containing protein</fullName>
    </submittedName>
</protein>
<dbReference type="CDD" id="cd00130">
    <property type="entry name" value="PAS"/>
    <property type="match status" value="1"/>
</dbReference>
<dbReference type="FunFam" id="3.30.70.270:FF:000001">
    <property type="entry name" value="Diguanylate cyclase domain protein"/>
    <property type="match status" value="1"/>
</dbReference>
<dbReference type="AlphaFoldDB" id="A0A7W7HZ34"/>
<dbReference type="Proteomes" id="UP000578112">
    <property type="component" value="Unassembled WGS sequence"/>
</dbReference>
<dbReference type="InterPro" id="IPR013767">
    <property type="entry name" value="PAS_fold"/>
</dbReference>
<dbReference type="CDD" id="cd01949">
    <property type="entry name" value="GGDEF"/>
    <property type="match status" value="1"/>
</dbReference>
<name>A0A7W7HZ34_9ACTN</name>
<feature type="transmembrane region" description="Helical" evidence="1">
    <location>
        <begin position="20"/>
        <end position="40"/>
    </location>
</feature>
<dbReference type="PROSITE" id="PS50887">
    <property type="entry name" value="GGDEF"/>
    <property type="match status" value="1"/>
</dbReference>
<feature type="transmembrane region" description="Helical" evidence="1">
    <location>
        <begin position="124"/>
        <end position="142"/>
    </location>
</feature>
<organism evidence="6 7">
    <name type="scientific">Actinoplanes digitatis</name>
    <dbReference type="NCBI Taxonomy" id="1868"/>
    <lineage>
        <taxon>Bacteria</taxon>
        <taxon>Bacillati</taxon>
        <taxon>Actinomycetota</taxon>
        <taxon>Actinomycetes</taxon>
        <taxon>Micromonosporales</taxon>
        <taxon>Micromonosporaceae</taxon>
        <taxon>Actinoplanes</taxon>
    </lineage>
</organism>
<proteinExistence type="predicted"/>
<dbReference type="Pfam" id="PF00990">
    <property type="entry name" value="GGDEF"/>
    <property type="match status" value="1"/>
</dbReference>
<feature type="transmembrane region" description="Helical" evidence="1">
    <location>
        <begin position="78"/>
        <end position="96"/>
    </location>
</feature>
<dbReference type="InterPro" id="IPR052155">
    <property type="entry name" value="Biofilm_reg_signaling"/>
</dbReference>
<feature type="transmembrane region" description="Helical" evidence="1">
    <location>
        <begin position="46"/>
        <end position="66"/>
    </location>
</feature>
<feature type="domain" description="EAL" evidence="4">
    <location>
        <begin position="475"/>
        <end position="731"/>
    </location>
</feature>
<dbReference type="InterPro" id="IPR000160">
    <property type="entry name" value="GGDEF_dom"/>
</dbReference>
<sequence>MQSAEFDDHTAEYWARQIRIGSAIAAGVSLLGCVRVAVAWGPGARWLIPLVVCAILGQVGAVFLPWARMMRNLRFRNWLLTWWFVVLPLLFLFSYIDDDGLIIYLPGVALILVAAASLYGPRVVVALGGLSLAGFLALLPAVTSTSAVSVVSLAAIMSCLVALNSMHAHNRRQLDTRRKAAEHRTEMLLEAASDAVFAIDAEGVVRYASPSAQRILGLRTDQLSGTAASTLTHPEELESLREWLAGLWRTPGETSRTEARLRRPDGTWMHLDVIGTNRVDDPALRAAVISLRDIGRRKELEDELSKQAFTDSLTGLPNRALFRDRLEQAVARRRSDGRVTVLLIDLDDFKLVNDNLGHSAGDKLLSTLAGRLRAEMRPGDTLARLGGDEFAILVEDLDLDGAAALAERLLAAGREQVRLDSRDVSCSLSIGVAGGDMPAEQLLRNADLAMYAAKRGGRNAYELFSPSMSRSVLEEAQQRVDMERGLEQKQFIVLYQPVVDMETERVTGVEALVRWHHPEDGLLSPNQFIANAEANGLIVPLGRWVLREACEQLARWRRETPDAAGLVMNVNLSARQFQYAGLVDDVAAALRDAGIPAGSLTLEITESMLMVDIDGAIETLGALRGLGVRLAIDDFGTGYSSLNYLKQLPVDIIKIDRTFVEQVDTDAEDVALIDAVVNLGQALRLQTVAEGIETDGQWAMLREIGCDQGQGYLFGRPGDAASVTGLLARGTGTANRVGATTSA</sequence>
<evidence type="ECO:0000259" key="5">
    <source>
        <dbReference type="PROSITE" id="PS50887"/>
    </source>
</evidence>
<keyword evidence="1" id="KW-0472">Membrane</keyword>
<reference evidence="6 7" key="1">
    <citation type="submission" date="2020-08" db="EMBL/GenBank/DDBJ databases">
        <title>Sequencing the genomes of 1000 actinobacteria strains.</title>
        <authorList>
            <person name="Klenk H.-P."/>
        </authorList>
    </citation>
    <scope>NUCLEOTIDE SEQUENCE [LARGE SCALE GENOMIC DNA]</scope>
    <source>
        <strain evidence="6 7">DSM 43149</strain>
    </source>
</reference>
<feature type="domain" description="GGDEF" evidence="5">
    <location>
        <begin position="337"/>
        <end position="466"/>
    </location>
</feature>
<dbReference type="NCBIfam" id="TIGR00229">
    <property type="entry name" value="sensory_box"/>
    <property type="match status" value="1"/>
</dbReference>
<dbReference type="SMART" id="SM00091">
    <property type="entry name" value="PAS"/>
    <property type="match status" value="1"/>
</dbReference>
<dbReference type="InterPro" id="IPR043128">
    <property type="entry name" value="Rev_trsase/Diguanyl_cyclase"/>
</dbReference>
<dbReference type="PROSITE" id="PS50112">
    <property type="entry name" value="PAS"/>
    <property type="match status" value="1"/>
</dbReference>
<evidence type="ECO:0000313" key="7">
    <source>
        <dbReference type="Proteomes" id="UP000578112"/>
    </source>
</evidence>
<dbReference type="InterPro" id="IPR000700">
    <property type="entry name" value="PAS-assoc_C"/>
</dbReference>
<evidence type="ECO:0000256" key="1">
    <source>
        <dbReference type="SAM" id="Phobius"/>
    </source>
</evidence>
<keyword evidence="7" id="KW-1185">Reference proteome</keyword>
<dbReference type="RefSeq" id="WP_184994755.1">
    <property type="nucleotide sequence ID" value="NZ_BOMK01000010.1"/>
</dbReference>
<keyword evidence="1" id="KW-1133">Transmembrane helix</keyword>
<feature type="domain" description="PAC" evidence="3">
    <location>
        <begin position="255"/>
        <end position="306"/>
    </location>
</feature>
<dbReference type="Gene3D" id="3.20.20.450">
    <property type="entry name" value="EAL domain"/>
    <property type="match status" value="1"/>
</dbReference>
<dbReference type="NCBIfam" id="TIGR00254">
    <property type="entry name" value="GGDEF"/>
    <property type="match status" value="1"/>
</dbReference>
<dbReference type="SMART" id="SM00052">
    <property type="entry name" value="EAL"/>
    <property type="match status" value="1"/>
</dbReference>
<evidence type="ECO:0000259" key="3">
    <source>
        <dbReference type="PROSITE" id="PS50113"/>
    </source>
</evidence>
<dbReference type="InterPro" id="IPR035919">
    <property type="entry name" value="EAL_sf"/>
</dbReference>
<keyword evidence="1" id="KW-0812">Transmembrane</keyword>
<feature type="transmembrane region" description="Helical" evidence="1">
    <location>
        <begin position="102"/>
        <end position="119"/>
    </location>
</feature>
<dbReference type="InterPro" id="IPR029787">
    <property type="entry name" value="Nucleotide_cyclase"/>
</dbReference>
<dbReference type="PROSITE" id="PS50113">
    <property type="entry name" value="PAC"/>
    <property type="match status" value="1"/>
</dbReference>
<dbReference type="PANTHER" id="PTHR44757:SF2">
    <property type="entry name" value="BIOFILM ARCHITECTURE MAINTENANCE PROTEIN MBAA"/>
    <property type="match status" value="1"/>
</dbReference>
<comment type="caution">
    <text evidence="6">The sequence shown here is derived from an EMBL/GenBank/DDBJ whole genome shotgun (WGS) entry which is preliminary data.</text>
</comment>
<dbReference type="Pfam" id="PF00563">
    <property type="entry name" value="EAL"/>
    <property type="match status" value="1"/>
</dbReference>
<dbReference type="Pfam" id="PF00989">
    <property type="entry name" value="PAS"/>
    <property type="match status" value="1"/>
</dbReference>
<dbReference type="EMBL" id="JACHNH010000001">
    <property type="protein sequence ID" value="MBB4763435.1"/>
    <property type="molecule type" value="Genomic_DNA"/>
</dbReference>
<dbReference type="Gene3D" id="3.30.70.270">
    <property type="match status" value="1"/>
</dbReference>
<feature type="domain" description="PAS" evidence="2">
    <location>
        <begin position="181"/>
        <end position="242"/>
    </location>
</feature>
<dbReference type="FunFam" id="3.20.20.450:FF:000001">
    <property type="entry name" value="Cyclic di-GMP phosphodiesterase yahA"/>
    <property type="match status" value="1"/>
</dbReference>
<dbReference type="SUPFAM" id="SSF55785">
    <property type="entry name" value="PYP-like sensor domain (PAS domain)"/>
    <property type="match status" value="1"/>
</dbReference>
<dbReference type="SUPFAM" id="SSF141868">
    <property type="entry name" value="EAL domain-like"/>
    <property type="match status" value="1"/>
</dbReference>